<dbReference type="Gene3D" id="3.90.230.10">
    <property type="entry name" value="Creatinase/methionine aminopeptidase superfamily"/>
    <property type="match status" value="1"/>
</dbReference>
<dbReference type="InterPro" id="IPR036005">
    <property type="entry name" value="Creatinase/aminopeptidase-like"/>
</dbReference>
<feature type="domain" description="FACT complex subunit SPT16 middle" evidence="14">
    <location>
        <begin position="564"/>
        <end position="714"/>
    </location>
</feature>
<keyword evidence="3 11" id="KW-0235">DNA replication</keyword>
<dbReference type="InterPro" id="IPR013953">
    <property type="entry name" value="FACT_SPT16_M"/>
</dbReference>
<proteinExistence type="inferred from homology"/>
<keyword evidence="17" id="KW-1185">Reference proteome</keyword>
<reference evidence="16 17" key="1">
    <citation type="submission" date="2015-04" db="EMBL/GenBank/DDBJ databases">
        <title>Complete genome sequence of Schizopora paradoxa KUC8140, a cosmopolitan wood degrader in East Asia.</title>
        <authorList>
            <consortium name="DOE Joint Genome Institute"/>
            <person name="Min B."/>
            <person name="Park H."/>
            <person name="Jang Y."/>
            <person name="Kim J.-J."/>
            <person name="Kim K.H."/>
            <person name="Pangilinan J."/>
            <person name="Lipzen A."/>
            <person name="Riley R."/>
            <person name="Grigoriev I.V."/>
            <person name="Spatafora J.W."/>
            <person name="Choi I.-G."/>
        </authorList>
    </citation>
    <scope>NUCLEOTIDE SEQUENCE [LARGE SCALE GENOMIC DNA]</scope>
    <source>
        <strain evidence="16 17">KUC8140</strain>
    </source>
</reference>
<comment type="similarity">
    <text evidence="1 11">Belongs to the peptidase M24 family. SPT16 subfamily.</text>
</comment>
<dbReference type="PANTHER" id="PTHR13980">
    <property type="entry name" value="CDC68 RELATED"/>
    <property type="match status" value="1"/>
</dbReference>
<keyword evidence="5 11" id="KW-0805">Transcription regulation</keyword>
<dbReference type="Proteomes" id="UP000053477">
    <property type="component" value="Unassembled WGS sequence"/>
</dbReference>
<dbReference type="Pfam" id="PF08512">
    <property type="entry name" value="Rttp106-like_middle"/>
    <property type="match status" value="1"/>
</dbReference>
<keyword evidence="4 11" id="KW-0227">DNA damage</keyword>
<dbReference type="InterPro" id="IPR029149">
    <property type="entry name" value="Creatin/AminoP/Spt16_N"/>
</dbReference>
<evidence type="ECO:0000256" key="8">
    <source>
        <dbReference type="ARBA" id="ARBA00023204"/>
    </source>
</evidence>
<dbReference type="SUPFAM" id="SSF55920">
    <property type="entry name" value="Creatinase/aminopeptidase"/>
    <property type="match status" value="1"/>
</dbReference>
<dbReference type="EMBL" id="KQ086027">
    <property type="protein sequence ID" value="KLO10408.1"/>
    <property type="molecule type" value="Genomic_DNA"/>
</dbReference>
<dbReference type="GO" id="GO:0010468">
    <property type="term" value="P:regulation of gene expression"/>
    <property type="evidence" value="ECO:0007669"/>
    <property type="project" value="UniProtKB-ARBA"/>
</dbReference>
<comment type="subunit">
    <text evidence="11">Component of the FACT complex.</text>
</comment>
<dbReference type="FunCoup" id="A0A0H2RLV3">
    <property type="interactions" value="828"/>
</dbReference>
<protein>
    <recommendedName>
        <fullName evidence="11">FACT complex subunit</fullName>
    </recommendedName>
</protein>
<keyword evidence="8 11" id="KW-0234">DNA repair</keyword>
<dbReference type="GO" id="GO:0006281">
    <property type="term" value="P:DNA repair"/>
    <property type="evidence" value="ECO:0007669"/>
    <property type="project" value="UniProtKB-UniRule"/>
</dbReference>
<feature type="domain" description="FACT complex subunit SPT16 N-terminal lobe" evidence="13">
    <location>
        <begin position="7"/>
        <end position="171"/>
    </location>
</feature>
<name>A0A0H2RLV3_9AGAM</name>
<feature type="compositionally biased region" description="Basic residues" evidence="12">
    <location>
        <begin position="1069"/>
        <end position="1086"/>
    </location>
</feature>
<sequence>MAPSVKLNTTQFNIRLQKLLDAWDNASKNEEYEAIADCDGLLLTNGDPASSDEPIRKSVALQTWLLGYEFPSTIFIFRKEDLTFLTSQTKANILSQLKAVPTVVPITILTQAKAKDPPTDALPKAVELYSKLTRVGALVKEEGSGKLVDEWRKAVDSSNTKPEQKDMASAISTLLAVKDEEELKYTRVACNLTSTLLNHHIAPKLETILDREAKITHEAFSAQIEARLGSGEGENAKGPDMKVWQKGRGLNEVDWDSTEFCYAPIVQSRGTSTGYDLRANAESSMDMMAHKGVLLVAVGMRYKAYCSNVGRTFIVDPSKEQEAVYGLLFSLQAELLSKLKDGAVIKDVYHHAVSYIKEKKPELEKHFVKNAGFGTGMEFRDSTYLLSGKNSRVLRSNMVINLSLGFTDLDEGGGKKYSVLLIDTVKIDNEKGICLTEGVKQAKDVLFFINTQSDEEVDKAKSKSKKPPVKPLNGTVSPAKNKVAGGKVLRNKTRSAAQEDVISTTAARIAEHQRELHAARQRDGLAKYSEEGSGSGNKEGKSWKRFQSYKGEAGLPKEIESMRIYVDRKAQSIILPVNGFAVPFHINAIKNASKNDEGEFTFLRINFQSPGQLAGKKEDTPFEDPDATFIRSLTYRSADNHRFDTVFRQITELKKEVTKREQQKKEMADVIEQDSLMELKGRRPHKLPEVFVRPATDGKRLPGEVEIHQNGLRYLSMGTQKIDILFTNIKHLFFQPCDHELLVIIHLHLKSPIMIGKKKAKDIQFYREASDVQFDETGNRKRKYRYGDEDEIELEQQERKRRQALNKEFKHFAERIAEASTSSTGDTLEADIPFRELAFEGVPFRTNVKLQPTTECLVHLSDTPFLVVTLAEIEIASLERVQFGLKQFDMVLIFSDFLRPPLQINSIPSSQLDDVKNWLDSVDIPLSEGPVNLNWGPIMKTVNESPYEFFQLGGWSFLGRNGAEGSDASDASDTESEFAADTEELVESSESDAGSEFGDSDASGDSGSGSSFDDDDESGMSYRGVFQFVLEFFSGEDWDELERKAAKSDKKKTEMNGHGGSDSDDSDRPKKKKAPAKGKPNGKGKR</sequence>
<evidence type="ECO:0000256" key="3">
    <source>
        <dbReference type="ARBA" id="ARBA00022705"/>
    </source>
</evidence>
<evidence type="ECO:0000256" key="5">
    <source>
        <dbReference type="ARBA" id="ARBA00023015"/>
    </source>
</evidence>
<dbReference type="Gene3D" id="2.30.29.210">
    <property type="entry name" value="FACT complex subunit Spt16p/Cdc68p"/>
    <property type="match status" value="1"/>
</dbReference>
<dbReference type="InterPro" id="IPR000994">
    <property type="entry name" value="Pept_M24"/>
</dbReference>
<dbReference type="Pfam" id="PF24824">
    <property type="entry name" value="PH_SPT16"/>
    <property type="match status" value="1"/>
</dbReference>
<feature type="compositionally biased region" description="Low complexity" evidence="12">
    <location>
        <begin position="991"/>
        <end position="1011"/>
    </location>
</feature>
<dbReference type="InterPro" id="IPR029148">
    <property type="entry name" value="FACT-SPT16_Nlobe"/>
</dbReference>
<keyword evidence="6" id="KW-0175">Coiled coil</keyword>
<feature type="compositionally biased region" description="Basic and acidic residues" evidence="12">
    <location>
        <begin position="1043"/>
        <end position="1055"/>
    </location>
</feature>
<organism evidence="16 17">
    <name type="scientific">Schizopora paradoxa</name>
    <dbReference type="NCBI Taxonomy" id="27342"/>
    <lineage>
        <taxon>Eukaryota</taxon>
        <taxon>Fungi</taxon>
        <taxon>Dikarya</taxon>
        <taxon>Basidiomycota</taxon>
        <taxon>Agaricomycotina</taxon>
        <taxon>Agaricomycetes</taxon>
        <taxon>Hymenochaetales</taxon>
        <taxon>Schizoporaceae</taxon>
        <taxon>Schizopora</taxon>
    </lineage>
</organism>
<evidence type="ECO:0000256" key="11">
    <source>
        <dbReference type="RuleBase" id="RU367052"/>
    </source>
</evidence>
<dbReference type="Gene3D" id="2.30.29.30">
    <property type="entry name" value="Pleckstrin-homology domain (PH domain)/Phosphotyrosine-binding domain (PTB)"/>
    <property type="match status" value="1"/>
</dbReference>
<feature type="region of interest" description="Disordered" evidence="12">
    <location>
        <begin position="963"/>
        <end position="1018"/>
    </location>
</feature>
<accession>A0A0H2RLV3</accession>
<evidence type="ECO:0000259" key="13">
    <source>
        <dbReference type="SMART" id="SM01285"/>
    </source>
</evidence>
<dbReference type="InterPro" id="IPR011993">
    <property type="entry name" value="PH-like_dom_sf"/>
</dbReference>
<evidence type="ECO:0000256" key="4">
    <source>
        <dbReference type="ARBA" id="ARBA00022763"/>
    </source>
</evidence>
<evidence type="ECO:0000313" key="17">
    <source>
        <dbReference type="Proteomes" id="UP000053477"/>
    </source>
</evidence>
<dbReference type="GO" id="GO:0006260">
    <property type="term" value="P:DNA replication"/>
    <property type="evidence" value="ECO:0007669"/>
    <property type="project" value="UniProtKB-KW"/>
</dbReference>
<feature type="domain" description="Histone chaperone RTT106/FACT complex subunit SPT16-like middle" evidence="15">
    <location>
        <begin position="839"/>
        <end position="929"/>
    </location>
</feature>
<dbReference type="STRING" id="27342.A0A0H2RLV3"/>
<gene>
    <name evidence="16" type="ORF">SCHPADRAFT_878127</name>
</gene>
<dbReference type="FunFam" id="2.30.29.150:FF:000002">
    <property type="entry name" value="FACT complex subunit SPT16"/>
    <property type="match status" value="1"/>
</dbReference>
<dbReference type="OrthoDB" id="10251642at2759"/>
<dbReference type="InterPro" id="IPR040258">
    <property type="entry name" value="Spt16"/>
</dbReference>
<comment type="function">
    <text evidence="10 11">Component of the FACT complex, a general chromatin factor that acts to reorganize nucleosomes. The FACT complex is involved in multiple processes that require DNA as a template such as mRNA elongation, DNA replication and DNA repair. During transcription elongation the FACT complex acts as a histone chaperone that both destabilizes and restores nucleosomal structure. It facilitates the passage of RNA polymerase II and transcription by promoting the dissociation of one histone H2A-H2B dimer from the nucleosome, then subsequently promotes the reestablishment of the nucleosome following the passage of RNA polymerase II.</text>
</comment>
<dbReference type="Pfam" id="PF08644">
    <property type="entry name" value="SPT16"/>
    <property type="match status" value="1"/>
</dbReference>
<dbReference type="InterPro" id="IPR013719">
    <property type="entry name" value="RTT106/SPT16-like_middle_dom"/>
</dbReference>
<dbReference type="FunFam" id="3.90.230.10:FF:000005">
    <property type="entry name" value="FACT complex subunit spt16"/>
    <property type="match status" value="1"/>
</dbReference>
<evidence type="ECO:0000256" key="2">
    <source>
        <dbReference type="ARBA" id="ARBA00022454"/>
    </source>
</evidence>
<dbReference type="GO" id="GO:0035101">
    <property type="term" value="C:FACT complex"/>
    <property type="evidence" value="ECO:0007669"/>
    <property type="project" value="UniProtKB-UniRule"/>
</dbReference>
<dbReference type="Pfam" id="PF00557">
    <property type="entry name" value="Peptidase_M24"/>
    <property type="match status" value="1"/>
</dbReference>
<keyword evidence="2 11" id="KW-0158">Chromosome</keyword>
<evidence type="ECO:0000256" key="7">
    <source>
        <dbReference type="ARBA" id="ARBA00023163"/>
    </source>
</evidence>
<dbReference type="Gene3D" id="3.40.350.10">
    <property type="entry name" value="Creatinase/prolidase N-terminal domain"/>
    <property type="match status" value="1"/>
</dbReference>
<evidence type="ECO:0000256" key="9">
    <source>
        <dbReference type="ARBA" id="ARBA00023242"/>
    </source>
</evidence>
<comment type="subcellular location">
    <subcellularLocation>
        <location evidence="11">Nucleus</location>
    </subcellularLocation>
    <subcellularLocation>
        <location evidence="11">Chromosome</location>
    </subcellularLocation>
</comment>
<dbReference type="Gene3D" id="2.30.29.150">
    <property type="match status" value="1"/>
</dbReference>
<feature type="region of interest" description="Disordered" evidence="12">
    <location>
        <begin position="457"/>
        <end position="477"/>
    </location>
</feature>
<evidence type="ECO:0000259" key="15">
    <source>
        <dbReference type="SMART" id="SM01287"/>
    </source>
</evidence>
<dbReference type="GO" id="GO:0031491">
    <property type="term" value="F:nucleosome binding"/>
    <property type="evidence" value="ECO:0007669"/>
    <property type="project" value="TreeGrafter"/>
</dbReference>
<dbReference type="InterPro" id="IPR056595">
    <property type="entry name" value="Fact-SPT16_PH"/>
</dbReference>
<dbReference type="GO" id="GO:0006368">
    <property type="term" value="P:transcription elongation by RNA polymerase II"/>
    <property type="evidence" value="ECO:0007669"/>
    <property type="project" value="TreeGrafter"/>
</dbReference>
<dbReference type="FunFam" id="2.30.29.210:FF:000001">
    <property type="entry name" value="FACT complex subunit spt16"/>
    <property type="match status" value="1"/>
</dbReference>
<dbReference type="FunFam" id="2.30.29.30:FF:000017">
    <property type="entry name" value="FACT complex subunit SPT16"/>
    <property type="match status" value="1"/>
</dbReference>
<feature type="region of interest" description="Disordered" evidence="12">
    <location>
        <begin position="1043"/>
        <end position="1086"/>
    </location>
</feature>
<evidence type="ECO:0000256" key="6">
    <source>
        <dbReference type="ARBA" id="ARBA00023054"/>
    </source>
</evidence>
<evidence type="ECO:0000256" key="1">
    <source>
        <dbReference type="ARBA" id="ARBA00010779"/>
    </source>
</evidence>
<dbReference type="AlphaFoldDB" id="A0A0H2RLV3"/>
<dbReference type="SMART" id="SM01286">
    <property type="entry name" value="SPT16"/>
    <property type="match status" value="1"/>
</dbReference>
<evidence type="ECO:0000313" key="16">
    <source>
        <dbReference type="EMBL" id="KLO10408.1"/>
    </source>
</evidence>
<evidence type="ECO:0000256" key="12">
    <source>
        <dbReference type="SAM" id="MobiDB-lite"/>
    </source>
</evidence>
<keyword evidence="7 11" id="KW-0804">Transcription</keyword>
<feature type="region of interest" description="Disordered" evidence="12">
    <location>
        <begin position="518"/>
        <end position="543"/>
    </location>
</feature>
<feature type="compositionally biased region" description="Acidic residues" evidence="12">
    <location>
        <begin position="970"/>
        <end position="990"/>
    </location>
</feature>
<dbReference type="SMART" id="SM01287">
    <property type="entry name" value="Rtt106"/>
    <property type="match status" value="1"/>
</dbReference>
<dbReference type="InParanoid" id="A0A0H2RLV3"/>
<evidence type="ECO:0000256" key="10">
    <source>
        <dbReference type="ARBA" id="ARBA00025370"/>
    </source>
</evidence>
<evidence type="ECO:0000259" key="14">
    <source>
        <dbReference type="SMART" id="SM01286"/>
    </source>
</evidence>
<dbReference type="SMART" id="SM01285">
    <property type="entry name" value="FACT-Spt16_Nlob"/>
    <property type="match status" value="1"/>
</dbReference>
<dbReference type="PANTHER" id="PTHR13980:SF15">
    <property type="entry name" value="FACT COMPLEX SUBUNIT SPT16"/>
    <property type="match status" value="1"/>
</dbReference>
<keyword evidence="9 11" id="KW-0539">Nucleus</keyword>
<feature type="compositionally biased region" description="Basic and acidic residues" evidence="12">
    <location>
        <begin position="518"/>
        <end position="530"/>
    </location>
</feature>
<dbReference type="Pfam" id="PF14826">
    <property type="entry name" value="FACT-Spt16_Nlob"/>
    <property type="match status" value="1"/>
</dbReference>